<comment type="caution">
    <text evidence="1">The sequence shown here is derived from an EMBL/GenBank/DDBJ whole genome shotgun (WGS) entry which is preliminary data.</text>
</comment>
<evidence type="ECO:0000313" key="1">
    <source>
        <dbReference type="EMBL" id="MFH5209237.1"/>
    </source>
</evidence>
<protein>
    <submittedName>
        <fullName evidence="1">Uncharacterized protein</fullName>
    </submittedName>
</protein>
<name>A0ABW7JMM1_9NOCA</name>
<gene>
    <name evidence="1" type="ORF">ACHIPZ_13685</name>
</gene>
<proteinExistence type="predicted"/>
<organism evidence="1 2">
    <name type="scientific">Antrihabitans spumae</name>
    <dbReference type="NCBI Taxonomy" id="3373370"/>
    <lineage>
        <taxon>Bacteria</taxon>
        <taxon>Bacillati</taxon>
        <taxon>Actinomycetota</taxon>
        <taxon>Actinomycetes</taxon>
        <taxon>Mycobacteriales</taxon>
        <taxon>Nocardiaceae</taxon>
        <taxon>Antrihabitans</taxon>
    </lineage>
</organism>
<dbReference type="EMBL" id="JBIMSO010000051">
    <property type="protein sequence ID" value="MFH5209237.1"/>
    <property type="molecule type" value="Genomic_DNA"/>
</dbReference>
<accession>A0ABW7JMM1</accession>
<reference evidence="1 2" key="1">
    <citation type="submission" date="2024-10" db="EMBL/GenBank/DDBJ databases">
        <authorList>
            <person name="Riesco R."/>
        </authorList>
    </citation>
    <scope>NUCLEOTIDE SEQUENCE [LARGE SCALE GENOMIC DNA]</scope>
    <source>
        <strain evidence="1 2">NCIMB 15449</strain>
    </source>
</reference>
<dbReference type="Proteomes" id="UP001609175">
    <property type="component" value="Unassembled WGS sequence"/>
</dbReference>
<evidence type="ECO:0000313" key="2">
    <source>
        <dbReference type="Proteomes" id="UP001609175"/>
    </source>
</evidence>
<sequence length="84" mass="8966">MADSYAHPDGSLIETSITYKAIVGDNLNVTADGRRAQILAAENFAWLDIPLDLGKLGGLYLTLPLDELLAWAAAVASHREVTNG</sequence>
<dbReference type="RefSeq" id="WP_395114944.1">
    <property type="nucleotide sequence ID" value="NZ_JBIMSO010000051.1"/>
</dbReference>